<evidence type="ECO:0000256" key="1">
    <source>
        <dbReference type="ARBA" id="ARBA00023015"/>
    </source>
</evidence>
<keyword evidence="1" id="KW-0805">Transcription regulation</keyword>
<organism evidence="5 6">
    <name type="scientific">Micromonospora echinofusca</name>
    <dbReference type="NCBI Taxonomy" id="47858"/>
    <lineage>
        <taxon>Bacteria</taxon>
        <taxon>Bacillati</taxon>
        <taxon>Actinomycetota</taxon>
        <taxon>Actinomycetes</taxon>
        <taxon>Micromonosporales</taxon>
        <taxon>Micromonosporaceae</taxon>
        <taxon>Micromonospora</taxon>
    </lineage>
</organism>
<dbReference type="EMBL" id="WVUH01000113">
    <property type="protein sequence ID" value="MBO4207272.1"/>
    <property type="molecule type" value="Genomic_DNA"/>
</dbReference>
<dbReference type="InterPro" id="IPR050679">
    <property type="entry name" value="Bact_HTH_transcr_reg"/>
</dbReference>
<gene>
    <name evidence="5" type="ORF">GSF22_14820</name>
</gene>
<evidence type="ECO:0000256" key="3">
    <source>
        <dbReference type="ARBA" id="ARBA00023163"/>
    </source>
</evidence>
<dbReference type="SUPFAM" id="SSF46785">
    <property type="entry name" value="Winged helix' DNA-binding domain"/>
    <property type="match status" value="1"/>
</dbReference>
<reference evidence="5 6" key="1">
    <citation type="submission" date="2019-12" db="EMBL/GenBank/DDBJ databases">
        <title>Whole genome sequencing of endophytic Actinobacterium Micromonospora sp. MPMI6T.</title>
        <authorList>
            <person name="Evv R."/>
            <person name="Podile A.R."/>
        </authorList>
    </citation>
    <scope>NUCLEOTIDE SEQUENCE [LARGE SCALE GENOMIC DNA]</scope>
    <source>
        <strain evidence="5 6">MPMI6</strain>
    </source>
</reference>
<proteinExistence type="predicted"/>
<evidence type="ECO:0000259" key="4">
    <source>
        <dbReference type="PROSITE" id="PS50949"/>
    </source>
</evidence>
<keyword evidence="2" id="KW-0238">DNA-binding</keyword>
<dbReference type="PANTHER" id="PTHR44846:SF17">
    <property type="entry name" value="GNTR-FAMILY TRANSCRIPTIONAL REGULATOR"/>
    <property type="match status" value="1"/>
</dbReference>
<protein>
    <submittedName>
        <fullName evidence="5">GntR family transcriptional regulator</fullName>
    </submittedName>
</protein>
<evidence type="ECO:0000313" key="5">
    <source>
        <dbReference type="EMBL" id="MBO4207272.1"/>
    </source>
</evidence>
<dbReference type="SMART" id="SM00345">
    <property type="entry name" value="HTH_GNTR"/>
    <property type="match status" value="1"/>
</dbReference>
<dbReference type="InterPro" id="IPR000524">
    <property type="entry name" value="Tscrpt_reg_HTH_GntR"/>
</dbReference>
<dbReference type="Proteomes" id="UP000823521">
    <property type="component" value="Unassembled WGS sequence"/>
</dbReference>
<keyword evidence="3" id="KW-0804">Transcription</keyword>
<dbReference type="InterPro" id="IPR036390">
    <property type="entry name" value="WH_DNA-bd_sf"/>
</dbReference>
<accession>A0ABS3VRW9</accession>
<dbReference type="InterPro" id="IPR036388">
    <property type="entry name" value="WH-like_DNA-bd_sf"/>
</dbReference>
<name>A0ABS3VRW9_MICEH</name>
<feature type="domain" description="HTH gntR-type" evidence="4">
    <location>
        <begin position="2"/>
        <end position="70"/>
    </location>
</feature>
<dbReference type="RefSeq" id="WP_208814169.1">
    <property type="nucleotide sequence ID" value="NZ_WVUH01000113.1"/>
</dbReference>
<keyword evidence="6" id="KW-1185">Reference proteome</keyword>
<dbReference type="Pfam" id="PF00392">
    <property type="entry name" value="GntR"/>
    <property type="match status" value="1"/>
</dbReference>
<dbReference type="CDD" id="cd07377">
    <property type="entry name" value="WHTH_GntR"/>
    <property type="match status" value="1"/>
</dbReference>
<evidence type="ECO:0000256" key="2">
    <source>
        <dbReference type="ARBA" id="ARBA00023125"/>
    </source>
</evidence>
<dbReference type="PROSITE" id="PS50949">
    <property type="entry name" value="HTH_GNTR"/>
    <property type="match status" value="1"/>
</dbReference>
<dbReference type="PANTHER" id="PTHR44846">
    <property type="entry name" value="MANNOSYL-D-GLYCERATE TRANSPORT/METABOLISM SYSTEM REPRESSOR MNGR-RELATED"/>
    <property type="match status" value="1"/>
</dbReference>
<comment type="caution">
    <text evidence="5">The sequence shown here is derived from an EMBL/GenBank/DDBJ whole genome shotgun (WGS) entry which is preliminary data.</text>
</comment>
<dbReference type="Gene3D" id="1.10.10.10">
    <property type="entry name" value="Winged helix-like DNA-binding domain superfamily/Winged helix DNA-binding domain"/>
    <property type="match status" value="1"/>
</dbReference>
<sequence length="79" mass="8965">MTSDYARIAHEIETSIRSGVREPHSKLPTLLELKQAYGVSETTIKFALVWLESRHLIYRHQGKGIYVAAGETWLIDPKG</sequence>
<evidence type="ECO:0000313" key="6">
    <source>
        <dbReference type="Proteomes" id="UP000823521"/>
    </source>
</evidence>